<feature type="signal peptide" evidence="1">
    <location>
        <begin position="1"/>
        <end position="18"/>
    </location>
</feature>
<proteinExistence type="predicted"/>
<dbReference type="PROSITE" id="PS51257">
    <property type="entry name" value="PROKAR_LIPOPROTEIN"/>
    <property type="match status" value="1"/>
</dbReference>
<accession>A0ABM5KSN6</accession>
<dbReference type="RefSeq" id="XP_050513199.1">
    <property type="nucleotide sequence ID" value="XM_050657242.1"/>
</dbReference>
<evidence type="ECO:0000313" key="2">
    <source>
        <dbReference type="EnsemblMetazoa" id="XP_050513200.1"/>
    </source>
</evidence>
<feature type="chain" id="PRO_5045028515" evidence="1">
    <location>
        <begin position="19"/>
        <end position="259"/>
    </location>
</feature>
<dbReference type="EnsemblMetazoa" id="XM_050657242.1">
    <property type="protein sequence ID" value="XP_050513199.1"/>
    <property type="gene ID" value="LOC126888827"/>
</dbReference>
<reference evidence="2" key="1">
    <citation type="submission" date="2025-05" db="UniProtKB">
        <authorList>
            <consortium name="EnsemblMetazoa"/>
        </authorList>
    </citation>
    <scope>IDENTIFICATION</scope>
</reference>
<dbReference type="GeneID" id="126888827"/>
<sequence>MNCKLLTSFVLLFGCCHAALITGQNGLLDKVTDFFAIDNIASLDANARAKVLNNEIGADLSAGIGKQGIGAYGQVNGDVLGQKANVQADILNGREIDQRNHEVYRDNYGRQYTLKREYVGSKLVMVRQYLDDGQIYVEGKNDDNEIQYTQPDNNNYMWDERTGQYILVDPSYLQSVNGQYNPSIYYPSNGQEVMYPNSGDRMMYQPNTQVVYENQPGDSRIMYQPGGQVVYEKQPELVLREGGGLISRLRDRAHKLIRG</sequence>
<dbReference type="Proteomes" id="UP001652700">
    <property type="component" value="Unplaced"/>
</dbReference>
<evidence type="ECO:0000313" key="3">
    <source>
        <dbReference type="Proteomes" id="UP001652700"/>
    </source>
</evidence>
<organism evidence="2 3">
    <name type="scientific">Diabrotica virgifera virgifera</name>
    <name type="common">western corn rootworm</name>
    <dbReference type="NCBI Taxonomy" id="50390"/>
    <lineage>
        <taxon>Eukaryota</taxon>
        <taxon>Metazoa</taxon>
        <taxon>Ecdysozoa</taxon>
        <taxon>Arthropoda</taxon>
        <taxon>Hexapoda</taxon>
        <taxon>Insecta</taxon>
        <taxon>Pterygota</taxon>
        <taxon>Neoptera</taxon>
        <taxon>Endopterygota</taxon>
        <taxon>Coleoptera</taxon>
        <taxon>Polyphaga</taxon>
        <taxon>Cucujiformia</taxon>
        <taxon>Chrysomeloidea</taxon>
        <taxon>Chrysomelidae</taxon>
        <taxon>Galerucinae</taxon>
        <taxon>Diabroticina</taxon>
        <taxon>Diabroticites</taxon>
        <taxon>Diabrotica</taxon>
    </lineage>
</organism>
<keyword evidence="1" id="KW-0732">Signal</keyword>
<protein>
    <submittedName>
        <fullName evidence="2">Uncharacterized protein</fullName>
    </submittedName>
</protein>
<dbReference type="RefSeq" id="XP_050513200.1">
    <property type="nucleotide sequence ID" value="XM_050657243.1"/>
</dbReference>
<dbReference type="EnsemblMetazoa" id="XM_050657243.1">
    <property type="protein sequence ID" value="XP_050513200.1"/>
    <property type="gene ID" value="LOC126888827"/>
</dbReference>
<keyword evidence="3" id="KW-1185">Reference proteome</keyword>
<evidence type="ECO:0000256" key="1">
    <source>
        <dbReference type="SAM" id="SignalP"/>
    </source>
</evidence>
<name>A0ABM5KSN6_DIAVI</name>